<dbReference type="Gene3D" id="3.30.40.10">
    <property type="entry name" value="Zinc/RING finger domain, C3HC4 (zinc finger)"/>
    <property type="match status" value="1"/>
</dbReference>
<dbReference type="AlphaFoldDB" id="A0A0B1RZ39"/>
<evidence type="ECO:0000256" key="2">
    <source>
        <dbReference type="ARBA" id="ARBA00022771"/>
    </source>
</evidence>
<evidence type="ECO:0000313" key="6">
    <source>
        <dbReference type="EMBL" id="KHJ76215.1"/>
    </source>
</evidence>
<dbReference type="OrthoDB" id="5963at2759"/>
<feature type="domain" description="RING-type" evidence="5">
    <location>
        <begin position="51"/>
        <end position="94"/>
    </location>
</feature>
<evidence type="ECO:0000256" key="3">
    <source>
        <dbReference type="ARBA" id="ARBA00022833"/>
    </source>
</evidence>
<sequence length="150" mass="18147">FPQYNYRVFAQRRIRDHFEANRGVTDPVVQRELLKIVLLISIFYYITMRECTKCKSNEYTNKNLVMMVNECGHPLCKNCVENLFVRNAGPCHVCGKTLRKNNFWEQVFDDPLIEKETHIRRRLRKTYNLKKDDFPSLREFNDYLERFETI</sequence>
<keyword evidence="3" id="KW-0862">Zinc</keyword>
<dbReference type="InterPro" id="IPR001841">
    <property type="entry name" value="Znf_RING"/>
</dbReference>
<dbReference type="GO" id="GO:0005675">
    <property type="term" value="C:transcription factor TFIIH holo complex"/>
    <property type="evidence" value="ECO:0007669"/>
    <property type="project" value="TreeGrafter"/>
</dbReference>
<dbReference type="PANTHER" id="PTHR12683:SF13">
    <property type="entry name" value="CDK-ACTIVATING KINASE ASSEMBLY FACTOR MAT1"/>
    <property type="match status" value="1"/>
</dbReference>
<keyword evidence="1" id="KW-0479">Metal-binding</keyword>
<protein>
    <submittedName>
        <fullName evidence="6">Zinc finger, C3HC4 type</fullName>
    </submittedName>
</protein>
<name>A0A0B1RZ39_OESDE</name>
<organism evidence="6 7">
    <name type="scientific">Oesophagostomum dentatum</name>
    <name type="common">Nodular worm</name>
    <dbReference type="NCBI Taxonomy" id="61180"/>
    <lineage>
        <taxon>Eukaryota</taxon>
        <taxon>Metazoa</taxon>
        <taxon>Ecdysozoa</taxon>
        <taxon>Nematoda</taxon>
        <taxon>Chromadorea</taxon>
        <taxon>Rhabditida</taxon>
        <taxon>Rhabditina</taxon>
        <taxon>Rhabditomorpha</taxon>
        <taxon>Strongyloidea</taxon>
        <taxon>Strongylidae</taxon>
        <taxon>Oesophagostomum</taxon>
    </lineage>
</organism>
<dbReference type="GO" id="GO:0006281">
    <property type="term" value="P:DNA repair"/>
    <property type="evidence" value="ECO:0007669"/>
    <property type="project" value="TreeGrafter"/>
</dbReference>
<keyword evidence="2 4" id="KW-0863">Zinc-finger</keyword>
<proteinExistence type="predicted"/>
<gene>
    <name evidence="6" type="ORF">OESDEN_24165</name>
</gene>
<dbReference type="PROSITE" id="PS00518">
    <property type="entry name" value="ZF_RING_1"/>
    <property type="match status" value="1"/>
</dbReference>
<dbReference type="Pfam" id="PF06391">
    <property type="entry name" value="MAT1"/>
    <property type="match status" value="1"/>
</dbReference>
<accession>A0A0B1RZ39</accession>
<dbReference type="SUPFAM" id="SSF57850">
    <property type="entry name" value="RING/U-box"/>
    <property type="match status" value="1"/>
</dbReference>
<reference evidence="6 7" key="1">
    <citation type="submission" date="2014-03" db="EMBL/GenBank/DDBJ databases">
        <title>Draft genome of the hookworm Oesophagostomum dentatum.</title>
        <authorList>
            <person name="Mitreva M."/>
        </authorList>
    </citation>
    <scope>NUCLEOTIDE SEQUENCE [LARGE SCALE GENOMIC DNA]</scope>
    <source>
        <strain evidence="6 7">OD-Hann</strain>
    </source>
</reference>
<dbReference type="InterPro" id="IPR008011">
    <property type="entry name" value="Complex1_LYR_dom"/>
</dbReference>
<evidence type="ECO:0000256" key="4">
    <source>
        <dbReference type="PROSITE-ProRule" id="PRU00175"/>
    </source>
</evidence>
<dbReference type="Pfam" id="PF17121">
    <property type="entry name" value="zf-C3HC4_5"/>
    <property type="match status" value="1"/>
</dbReference>
<evidence type="ECO:0000313" key="7">
    <source>
        <dbReference type="Proteomes" id="UP000053660"/>
    </source>
</evidence>
<dbReference type="SMART" id="SM00184">
    <property type="entry name" value="RING"/>
    <property type="match status" value="1"/>
</dbReference>
<dbReference type="Pfam" id="PF05347">
    <property type="entry name" value="Complex1_LYR"/>
    <property type="match status" value="1"/>
</dbReference>
<dbReference type="PANTHER" id="PTHR12683">
    <property type="entry name" value="CDK-ACTIVATING KINASE ASSEMBLY FACTOR MAT1"/>
    <property type="match status" value="1"/>
</dbReference>
<dbReference type="EMBL" id="KN611977">
    <property type="protein sequence ID" value="KHJ76215.1"/>
    <property type="molecule type" value="Genomic_DNA"/>
</dbReference>
<dbReference type="InterPro" id="IPR017907">
    <property type="entry name" value="Znf_RING_CS"/>
</dbReference>
<dbReference type="PROSITE" id="PS50089">
    <property type="entry name" value="ZF_RING_2"/>
    <property type="match status" value="1"/>
</dbReference>
<feature type="non-terminal residue" evidence="6">
    <location>
        <position position="1"/>
    </location>
</feature>
<keyword evidence="7" id="KW-1185">Reference proteome</keyword>
<evidence type="ECO:0000256" key="1">
    <source>
        <dbReference type="ARBA" id="ARBA00022723"/>
    </source>
</evidence>
<dbReference type="InterPro" id="IPR013083">
    <property type="entry name" value="Znf_RING/FYVE/PHD"/>
</dbReference>
<feature type="non-terminal residue" evidence="6">
    <location>
        <position position="150"/>
    </location>
</feature>
<evidence type="ECO:0000259" key="5">
    <source>
        <dbReference type="PROSITE" id="PS50089"/>
    </source>
</evidence>
<dbReference type="GO" id="GO:0008270">
    <property type="term" value="F:zinc ion binding"/>
    <property type="evidence" value="ECO:0007669"/>
    <property type="project" value="UniProtKB-KW"/>
</dbReference>
<dbReference type="Proteomes" id="UP000053660">
    <property type="component" value="Unassembled WGS sequence"/>
</dbReference>
<dbReference type="InterPro" id="IPR015877">
    <property type="entry name" value="MAT1_centre"/>
</dbReference>
<dbReference type="GO" id="GO:0006357">
    <property type="term" value="P:regulation of transcription by RNA polymerase II"/>
    <property type="evidence" value="ECO:0007669"/>
    <property type="project" value="TreeGrafter"/>
</dbReference>